<name>A0A423VJ85_CYTCH</name>
<comment type="caution">
    <text evidence="3">The sequence shown here is derived from an EMBL/GenBank/DDBJ whole genome shotgun (WGS) entry which is preliminary data.</text>
</comment>
<keyword evidence="4" id="KW-1185">Reference proteome</keyword>
<evidence type="ECO:0000313" key="3">
    <source>
        <dbReference type="EMBL" id="ROV90990.1"/>
    </source>
</evidence>
<feature type="chain" id="PRO_5019233467" description="Ecp2 effector protein-like domain-containing protein" evidence="1">
    <location>
        <begin position="20"/>
        <end position="179"/>
    </location>
</feature>
<sequence>MQFFTLILVLLGLTINLNAVASVIGPNSRDDSLDTMTNQTETTDTVAFINTTTLGGWPPFYSTSDPQNLCGDTVGIDKSSRGVPDFKDCAALRDKMDGIPGLWNITAGSGRSDNYILLASHASCALTAAPLDSSKDCLIGSKDARDLLNDQATKFSKYSIFSTMGRTNNAATKWAVVRT</sequence>
<protein>
    <recommendedName>
        <fullName evidence="2">Ecp2 effector protein-like domain-containing protein</fullName>
    </recommendedName>
</protein>
<keyword evidence="1" id="KW-0732">Signal</keyword>
<evidence type="ECO:0000256" key="1">
    <source>
        <dbReference type="SAM" id="SignalP"/>
    </source>
</evidence>
<evidence type="ECO:0000313" key="4">
    <source>
        <dbReference type="Proteomes" id="UP000284375"/>
    </source>
</evidence>
<organism evidence="3 4">
    <name type="scientific">Cytospora chrysosperma</name>
    <name type="common">Cytospora canker fungus</name>
    <name type="synonym">Sphaeria chrysosperma</name>
    <dbReference type="NCBI Taxonomy" id="252740"/>
    <lineage>
        <taxon>Eukaryota</taxon>
        <taxon>Fungi</taxon>
        <taxon>Dikarya</taxon>
        <taxon>Ascomycota</taxon>
        <taxon>Pezizomycotina</taxon>
        <taxon>Sordariomycetes</taxon>
        <taxon>Sordariomycetidae</taxon>
        <taxon>Diaporthales</taxon>
        <taxon>Cytosporaceae</taxon>
        <taxon>Cytospora</taxon>
    </lineage>
</organism>
<dbReference type="AlphaFoldDB" id="A0A423VJ85"/>
<gene>
    <name evidence="3" type="ORF">VSDG_07667</name>
</gene>
<accession>A0A423VJ85</accession>
<dbReference type="InterPro" id="IPR029226">
    <property type="entry name" value="Ecp2-like"/>
</dbReference>
<feature type="domain" description="Ecp2 effector protein-like" evidence="2">
    <location>
        <begin position="70"/>
        <end position="162"/>
    </location>
</feature>
<dbReference type="OrthoDB" id="5228893at2759"/>
<reference evidence="3 4" key="1">
    <citation type="submission" date="2015-09" db="EMBL/GenBank/DDBJ databases">
        <title>Host preference determinants of Valsa canker pathogens revealed by comparative genomics.</title>
        <authorList>
            <person name="Yin Z."/>
            <person name="Huang L."/>
        </authorList>
    </citation>
    <scope>NUCLEOTIDE SEQUENCE [LARGE SCALE GENOMIC DNA]</scope>
    <source>
        <strain evidence="3 4">YSFL</strain>
    </source>
</reference>
<dbReference type="Proteomes" id="UP000284375">
    <property type="component" value="Unassembled WGS sequence"/>
</dbReference>
<evidence type="ECO:0000259" key="2">
    <source>
        <dbReference type="Pfam" id="PF14856"/>
    </source>
</evidence>
<proteinExistence type="predicted"/>
<dbReference type="EMBL" id="LJZO01000046">
    <property type="protein sequence ID" value="ROV90990.1"/>
    <property type="molecule type" value="Genomic_DNA"/>
</dbReference>
<feature type="signal peptide" evidence="1">
    <location>
        <begin position="1"/>
        <end position="19"/>
    </location>
</feature>
<dbReference type="Pfam" id="PF14856">
    <property type="entry name" value="Hce2"/>
    <property type="match status" value="1"/>
</dbReference>